<dbReference type="GeneID" id="109415306"/>
<protein>
    <submittedName>
        <fullName evidence="3">Uncharacterized protein</fullName>
    </submittedName>
</protein>
<feature type="compositionally biased region" description="Low complexity" evidence="1">
    <location>
        <begin position="306"/>
        <end position="323"/>
    </location>
</feature>
<keyword evidence="4" id="KW-1185">Reference proteome</keyword>
<feature type="compositionally biased region" description="Low complexity" evidence="1">
    <location>
        <begin position="253"/>
        <end position="299"/>
    </location>
</feature>
<dbReference type="EnsemblMetazoa" id="AALFPA23_003405.R3758">
    <property type="protein sequence ID" value="AALFPA23_003405.P3758"/>
    <property type="gene ID" value="AALFPA23_003405"/>
</dbReference>
<evidence type="ECO:0000256" key="2">
    <source>
        <dbReference type="SAM" id="SignalP"/>
    </source>
</evidence>
<feature type="compositionally biased region" description="Polar residues" evidence="1">
    <location>
        <begin position="193"/>
        <end position="205"/>
    </location>
</feature>
<feature type="chain" id="PRO_5045548956" evidence="2">
    <location>
        <begin position="21"/>
        <end position="412"/>
    </location>
</feature>
<reference evidence="3" key="2">
    <citation type="submission" date="2025-05" db="UniProtKB">
        <authorList>
            <consortium name="EnsemblMetazoa"/>
        </authorList>
    </citation>
    <scope>IDENTIFICATION</scope>
    <source>
        <strain evidence="3">Foshan</strain>
    </source>
</reference>
<keyword evidence="2" id="KW-0732">Signal</keyword>
<evidence type="ECO:0000256" key="1">
    <source>
        <dbReference type="SAM" id="MobiDB-lite"/>
    </source>
</evidence>
<feature type="region of interest" description="Disordered" evidence="1">
    <location>
        <begin position="89"/>
        <end position="383"/>
    </location>
</feature>
<feature type="compositionally biased region" description="Low complexity" evidence="1">
    <location>
        <begin position="334"/>
        <end position="354"/>
    </location>
</feature>
<proteinExistence type="predicted"/>
<evidence type="ECO:0000313" key="4">
    <source>
        <dbReference type="Proteomes" id="UP000069940"/>
    </source>
</evidence>
<accession>A0ABM1XW28</accession>
<sequence length="412" mass="45334">MGIRLVLILAIAVWFGGTSGAPCGGCCCVQPCCCSCDEPEPELIYYTDGVETRSASNPFNNLWYNVGKAVGQWVWVPGVGQPGMAALPGLSPPMATPQMQVDGEPTGAASELSGVVDPSGSSGGEMSAVDELTQEPEQQQPETELGQELEPQGGQQLEPESGQELVPQIDVAVDQGVDQELEPQLGQPVETEFGQQPGPQMTEPSGQEQGPGQTDQQQGQFVQLPAQQFPVQQFPQAPAQQLPQQYPQPPVQQYPQQQPQQSQQPTQQIPQKPAQQFPQAPAQPFPQQFPQQYPQYYPQYYPPLQYPQQPVQQSPPYYTPQQPGQHYAPPYMPQYPTQQYQQQPGHSSPQYGQPHYQWPTAQQPGPGGNYQAPAYSENSGNKFKVKHSKKIIRDTYYHPVEPVANSAKEKKT</sequence>
<dbReference type="Proteomes" id="UP000069940">
    <property type="component" value="Unassembled WGS sequence"/>
</dbReference>
<evidence type="ECO:0000313" key="3">
    <source>
        <dbReference type="EnsemblMetazoa" id="AALFPA23_003405.P3758"/>
    </source>
</evidence>
<reference evidence="4" key="1">
    <citation type="journal article" date="2015" name="Proc. Natl. Acad. Sci. U.S.A.">
        <title>Genome sequence of the Asian Tiger mosquito, Aedes albopictus, reveals insights into its biology, genetics, and evolution.</title>
        <authorList>
            <person name="Chen X.G."/>
            <person name="Jiang X."/>
            <person name="Gu J."/>
            <person name="Xu M."/>
            <person name="Wu Y."/>
            <person name="Deng Y."/>
            <person name="Zhang C."/>
            <person name="Bonizzoni M."/>
            <person name="Dermauw W."/>
            <person name="Vontas J."/>
            <person name="Armbruster P."/>
            <person name="Huang X."/>
            <person name="Yang Y."/>
            <person name="Zhang H."/>
            <person name="He W."/>
            <person name="Peng H."/>
            <person name="Liu Y."/>
            <person name="Wu K."/>
            <person name="Chen J."/>
            <person name="Lirakis M."/>
            <person name="Topalis P."/>
            <person name="Van Leeuwen T."/>
            <person name="Hall A.B."/>
            <person name="Jiang X."/>
            <person name="Thorpe C."/>
            <person name="Mueller R.L."/>
            <person name="Sun C."/>
            <person name="Waterhouse R.M."/>
            <person name="Yan G."/>
            <person name="Tu Z.J."/>
            <person name="Fang X."/>
            <person name="James A.A."/>
        </authorList>
    </citation>
    <scope>NUCLEOTIDE SEQUENCE [LARGE SCALE GENOMIC DNA]</scope>
    <source>
        <strain evidence="4">Foshan</strain>
    </source>
</reference>
<feature type="compositionally biased region" description="Low complexity" evidence="1">
    <location>
        <begin position="206"/>
        <end position="245"/>
    </location>
</feature>
<dbReference type="RefSeq" id="XP_019544734.3">
    <property type="nucleotide sequence ID" value="XM_019689189.3"/>
</dbReference>
<name>A0ABM1XW28_AEDAL</name>
<feature type="compositionally biased region" description="Low complexity" evidence="1">
    <location>
        <begin position="135"/>
        <end position="164"/>
    </location>
</feature>
<organism evidence="3 4">
    <name type="scientific">Aedes albopictus</name>
    <name type="common">Asian tiger mosquito</name>
    <name type="synonym">Stegomyia albopicta</name>
    <dbReference type="NCBI Taxonomy" id="7160"/>
    <lineage>
        <taxon>Eukaryota</taxon>
        <taxon>Metazoa</taxon>
        <taxon>Ecdysozoa</taxon>
        <taxon>Arthropoda</taxon>
        <taxon>Hexapoda</taxon>
        <taxon>Insecta</taxon>
        <taxon>Pterygota</taxon>
        <taxon>Neoptera</taxon>
        <taxon>Endopterygota</taxon>
        <taxon>Diptera</taxon>
        <taxon>Nematocera</taxon>
        <taxon>Culicoidea</taxon>
        <taxon>Culicidae</taxon>
        <taxon>Culicinae</taxon>
        <taxon>Aedini</taxon>
        <taxon>Aedes</taxon>
        <taxon>Stegomyia</taxon>
    </lineage>
</organism>
<feature type="signal peptide" evidence="2">
    <location>
        <begin position="1"/>
        <end position="20"/>
    </location>
</feature>